<protein>
    <submittedName>
        <fullName evidence="1">Uncharacterized protein</fullName>
    </submittedName>
</protein>
<dbReference type="Proteomes" id="UP000824469">
    <property type="component" value="Unassembled WGS sequence"/>
</dbReference>
<organism evidence="1 2">
    <name type="scientific">Taxus chinensis</name>
    <name type="common">Chinese yew</name>
    <name type="synonym">Taxus wallichiana var. chinensis</name>
    <dbReference type="NCBI Taxonomy" id="29808"/>
    <lineage>
        <taxon>Eukaryota</taxon>
        <taxon>Viridiplantae</taxon>
        <taxon>Streptophyta</taxon>
        <taxon>Embryophyta</taxon>
        <taxon>Tracheophyta</taxon>
        <taxon>Spermatophyta</taxon>
        <taxon>Pinopsida</taxon>
        <taxon>Pinidae</taxon>
        <taxon>Conifers II</taxon>
        <taxon>Cupressales</taxon>
        <taxon>Taxaceae</taxon>
        <taxon>Taxus</taxon>
    </lineage>
</organism>
<proteinExistence type="predicted"/>
<name>A0AA38C5L0_TAXCH</name>
<comment type="caution">
    <text evidence="1">The sequence shown here is derived from an EMBL/GenBank/DDBJ whole genome shotgun (WGS) entry which is preliminary data.</text>
</comment>
<gene>
    <name evidence="1" type="ORF">KI387_040674</name>
</gene>
<accession>A0AA38C5L0</accession>
<keyword evidence="2" id="KW-1185">Reference proteome</keyword>
<reference evidence="1 2" key="1">
    <citation type="journal article" date="2021" name="Nat. Plants">
        <title>The Taxus genome provides insights into paclitaxel biosynthesis.</title>
        <authorList>
            <person name="Xiong X."/>
            <person name="Gou J."/>
            <person name="Liao Q."/>
            <person name="Li Y."/>
            <person name="Zhou Q."/>
            <person name="Bi G."/>
            <person name="Li C."/>
            <person name="Du R."/>
            <person name="Wang X."/>
            <person name="Sun T."/>
            <person name="Guo L."/>
            <person name="Liang H."/>
            <person name="Lu P."/>
            <person name="Wu Y."/>
            <person name="Zhang Z."/>
            <person name="Ro D.K."/>
            <person name="Shang Y."/>
            <person name="Huang S."/>
            <person name="Yan J."/>
        </authorList>
    </citation>
    <scope>NUCLEOTIDE SEQUENCE [LARGE SCALE GENOMIC DNA]</scope>
    <source>
        <strain evidence="1">Ta-2019</strain>
    </source>
</reference>
<feature type="non-terminal residue" evidence="1">
    <location>
        <position position="1"/>
    </location>
</feature>
<dbReference type="AlphaFoldDB" id="A0AA38C5L0"/>
<evidence type="ECO:0000313" key="2">
    <source>
        <dbReference type="Proteomes" id="UP000824469"/>
    </source>
</evidence>
<evidence type="ECO:0000313" key="1">
    <source>
        <dbReference type="EMBL" id="KAH9294122.1"/>
    </source>
</evidence>
<dbReference type="EMBL" id="JAHRHJ020000371">
    <property type="protein sequence ID" value="KAH9294122.1"/>
    <property type="molecule type" value="Genomic_DNA"/>
</dbReference>
<feature type="non-terminal residue" evidence="1">
    <location>
        <position position="60"/>
    </location>
</feature>
<sequence length="60" mass="6814">IGGWTVESGKDSYKQEPCGYANEAISKGEVGATLHFCWSSSLRLEEEETKLRKDPRMMLY</sequence>